<sequence length="60" mass="6921">MDRDFKNEVFSSFDPNPVQPCDECGRKPKSALKMLNPENGHIVRMFKCQCGAQTWTETKE</sequence>
<evidence type="ECO:0008006" key="3">
    <source>
        <dbReference type="Google" id="ProtNLM"/>
    </source>
</evidence>
<evidence type="ECO:0000313" key="1">
    <source>
        <dbReference type="EMBL" id="OSJ28413.1"/>
    </source>
</evidence>
<name>A0ABX3X2I6_9BRAD</name>
<keyword evidence="2" id="KW-1185">Reference proteome</keyword>
<comment type="caution">
    <text evidence="1">The sequence shown here is derived from an EMBL/GenBank/DDBJ whole genome shotgun (WGS) entry which is preliminary data.</text>
</comment>
<organism evidence="1 2">
    <name type="scientific">Bradyrhizobium canariense</name>
    <dbReference type="NCBI Taxonomy" id="255045"/>
    <lineage>
        <taxon>Bacteria</taxon>
        <taxon>Pseudomonadati</taxon>
        <taxon>Pseudomonadota</taxon>
        <taxon>Alphaproteobacteria</taxon>
        <taxon>Hyphomicrobiales</taxon>
        <taxon>Nitrobacteraceae</taxon>
        <taxon>Bradyrhizobium</taxon>
    </lineage>
</organism>
<proteinExistence type="predicted"/>
<reference evidence="1 2" key="1">
    <citation type="submission" date="2017-03" db="EMBL/GenBank/DDBJ databases">
        <title>Whole genome sequences of fourteen strains of Bradyrhizobium canariense and one strain of Bradyrhizobium japonicum isolated from Lupinus (Papilionoideae: Genisteae) species in Algeria.</title>
        <authorList>
            <person name="Crovadore J."/>
            <person name="Chekireb D."/>
            <person name="Brachmann A."/>
            <person name="Chablais R."/>
            <person name="Cochard B."/>
            <person name="Lefort F."/>
        </authorList>
    </citation>
    <scope>NUCLEOTIDE SEQUENCE [LARGE SCALE GENOMIC DNA]</scope>
    <source>
        <strain evidence="1 2">UBMAN05</strain>
    </source>
</reference>
<dbReference type="Proteomes" id="UP000193884">
    <property type="component" value="Unassembled WGS sequence"/>
</dbReference>
<gene>
    <name evidence="1" type="ORF">BST63_16885</name>
</gene>
<protein>
    <recommendedName>
        <fullName evidence="3">TFIIS-type domain-containing protein</fullName>
    </recommendedName>
</protein>
<dbReference type="EMBL" id="NAFK01000161">
    <property type="protein sequence ID" value="OSJ28413.1"/>
    <property type="molecule type" value="Genomic_DNA"/>
</dbReference>
<accession>A0ABX3X2I6</accession>
<evidence type="ECO:0000313" key="2">
    <source>
        <dbReference type="Proteomes" id="UP000193884"/>
    </source>
</evidence>